<evidence type="ECO:0000313" key="3">
    <source>
        <dbReference type="Proteomes" id="UP000218811"/>
    </source>
</evidence>
<protein>
    <recommendedName>
        <fullName evidence="1">CFA20 domain-containing protein</fullName>
    </recommendedName>
</protein>
<evidence type="ECO:0000313" key="2">
    <source>
        <dbReference type="EMBL" id="PCH43342.1"/>
    </source>
</evidence>
<sequence>MFSTAVQPGLVSLFSSTGSDPLALFSTRTDASLPSDSFVCLLNDAQSRPLPPSPAALITSPRDIEDDNVTEPDYTLEQTVLHIQSPTLKTTYIICPPIEWTGDARGPNGDLSMQHPWIHLQVRNMGREWTFEIGIADQSGREGVRDPRLRLGSPPLLHLPLAFPSPSSRPLTSWCTLALYLPSILPHFSSASLAGDTIDEESVRPNSDVVPSGTYSHVSYVKASTKTVGQRLGQKKYAAPIPSPSPNVAAVSLSLGIPLLPLDIAQQRRDISHRGIDDLIYKANDKISLPIVEEGEVGWRQCGGFTRGCTLIPLAIAQADKDVARRMFM</sequence>
<dbReference type="OMA" id="WSFEVGI"/>
<gene>
    <name evidence="2" type="ORF">WOLCODRAFT_168099</name>
</gene>
<proteinExistence type="predicted"/>
<dbReference type="Pfam" id="PF05018">
    <property type="entry name" value="CFA20_dom"/>
    <property type="match status" value="1"/>
</dbReference>
<dbReference type="InterPro" id="IPR040441">
    <property type="entry name" value="CFA20/CFAP20DC"/>
</dbReference>
<evidence type="ECO:0000259" key="1">
    <source>
        <dbReference type="Pfam" id="PF05018"/>
    </source>
</evidence>
<organism evidence="2 3">
    <name type="scientific">Wolfiporia cocos (strain MD-104)</name>
    <name type="common">Brown rot fungus</name>
    <dbReference type="NCBI Taxonomy" id="742152"/>
    <lineage>
        <taxon>Eukaryota</taxon>
        <taxon>Fungi</taxon>
        <taxon>Dikarya</taxon>
        <taxon>Basidiomycota</taxon>
        <taxon>Agaricomycotina</taxon>
        <taxon>Agaricomycetes</taxon>
        <taxon>Polyporales</taxon>
        <taxon>Phaeolaceae</taxon>
        <taxon>Wolfiporia</taxon>
    </lineage>
</organism>
<dbReference type="Proteomes" id="UP000218811">
    <property type="component" value="Unassembled WGS sequence"/>
</dbReference>
<feature type="domain" description="CFA20" evidence="1">
    <location>
        <begin position="73"/>
        <end position="139"/>
    </location>
</feature>
<accession>A0A2H3JMB5</accession>
<reference evidence="2 3" key="1">
    <citation type="journal article" date="2012" name="Science">
        <title>The Paleozoic origin of enzymatic lignin decomposition reconstructed from 31 fungal genomes.</title>
        <authorList>
            <person name="Floudas D."/>
            <person name="Binder M."/>
            <person name="Riley R."/>
            <person name="Barry K."/>
            <person name="Blanchette R.A."/>
            <person name="Henrissat B."/>
            <person name="Martinez A.T."/>
            <person name="Otillar R."/>
            <person name="Spatafora J.W."/>
            <person name="Yadav J.S."/>
            <person name="Aerts A."/>
            <person name="Benoit I."/>
            <person name="Boyd A."/>
            <person name="Carlson A."/>
            <person name="Copeland A."/>
            <person name="Coutinho P.M."/>
            <person name="de Vries R.P."/>
            <person name="Ferreira P."/>
            <person name="Findley K."/>
            <person name="Foster B."/>
            <person name="Gaskell J."/>
            <person name="Glotzer D."/>
            <person name="Gorecki P."/>
            <person name="Heitman J."/>
            <person name="Hesse C."/>
            <person name="Hori C."/>
            <person name="Igarashi K."/>
            <person name="Jurgens J.A."/>
            <person name="Kallen N."/>
            <person name="Kersten P."/>
            <person name="Kohler A."/>
            <person name="Kuees U."/>
            <person name="Kumar T.K.A."/>
            <person name="Kuo A."/>
            <person name="LaButti K."/>
            <person name="Larrondo L.F."/>
            <person name="Lindquist E."/>
            <person name="Ling A."/>
            <person name="Lombard V."/>
            <person name="Lucas S."/>
            <person name="Lundell T."/>
            <person name="Martin R."/>
            <person name="McLaughlin D.J."/>
            <person name="Morgenstern I."/>
            <person name="Morin E."/>
            <person name="Murat C."/>
            <person name="Nagy L.G."/>
            <person name="Nolan M."/>
            <person name="Ohm R.A."/>
            <person name="Patyshakuliyeva A."/>
            <person name="Rokas A."/>
            <person name="Ruiz-Duenas F.J."/>
            <person name="Sabat G."/>
            <person name="Salamov A."/>
            <person name="Samejima M."/>
            <person name="Schmutz J."/>
            <person name="Slot J.C."/>
            <person name="St John F."/>
            <person name="Stenlid J."/>
            <person name="Sun H."/>
            <person name="Sun S."/>
            <person name="Syed K."/>
            <person name="Tsang A."/>
            <person name="Wiebenga A."/>
            <person name="Young D."/>
            <person name="Pisabarro A."/>
            <person name="Eastwood D.C."/>
            <person name="Martin F."/>
            <person name="Cullen D."/>
            <person name="Grigoriev I.V."/>
            <person name="Hibbett D.S."/>
        </authorList>
    </citation>
    <scope>NUCLEOTIDE SEQUENCE [LARGE SCALE GENOMIC DNA]</scope>
    <source>
        <strain evidence="2 3">MD-104</strain>
    </source>
</reference>
<dbReference type="EMBL" id="KB468138">
    <property type="protein sequence ID" value="PCH43342.1"/>
    <property type="molecule type" value="Genomic_DNA"/>
</dbReference>
<dbReference type="PANTHER" id="PTHR12458">
    <property type="entry name" value="ORF PROTEIN"/>
    <property type="match status" value="1"/>
</dbReference>
<dbReference type="OrthoDB" id="7486196at2759"/>
<dbReference type="STRING" id="742152.A0A2H3JMB5"/>
<dbReference type="InterPro" id="IPR007714">
    <property type="entry name" value="CFA20_dom"/>
</dbReference>
<name>A0A2H3JMB5_WOLCO</name>
<keyword evidence="3" id="KW-1185">Reference proteome</keyword>
<dbReference type="AlphaFoldDB" id="A0A2H3JMB5"/>